<dbReference type="GO" id="GO:0005634">
    <property type="term" value="C:nucleus"/>
    <property type="evidence" value="ECO:0007669"/>
    <property type="project" value="UniProtKB-SubCell"/>
</dbReference>
<comment type="subcellular location">
    <subcellularLocation>
        <location evidence="1">Nucleus</location>
    </subcellularLocation>
</comment>
<feature type="region of interest" description="Disordered" evidence="12">
    <location>
        <begin position="296"/>
        <end position="335"/>
    </location>
</feature>
<evidence type="ECO:0000313" key="14">
    <source>
        <dbReference type="EMBL" id="KAF6294589.1"/>
    </source>
</evidence>
<protein>
    <recommendedName>
        <fullName evidence="13">GATA-type domain-containing protein</fullName>
    </recommendedName>
</protein>
<evidence type="ECO:0000256" key="1">
    <source>
        <dbReference type="ARBA" id="ARBA00004123"/>
    </source>
</evidence>
<dbReference type="GO" id="GO:0045944">
    <property type="term" value="P:positive regulation of transcription by RNA polymerase II"/>
    <property type="evidence" value="ECO:0007669"/>
    <property type="project" value="TreeGrafter"/>
</dbReference>
<dbReference type="Pfam" id="PF00320">
    <property type="entry name" value="GATA"/>
    <property type="match status" value="1"/>
</dbReference>
<dbReference type="CDD" id="cd00202">
    <property type="entry name" value="ZnF_GATA"/>
    <property type="match status" value="1"/>
</dbReference>
<evidence type="ECO:0000256" key="7">
    <source>
        <dbReference type="ARBA" id="ARBA00023125"/>
    </source>
</evidence>
<evidence type="ECO:0000256" key="9">
    <source>
        <dbReference type="ARBA" id="ARBA00023163"/>
    </source>
</evidence>
<keyword evidence="4 11" id="KW-0863">Zinc-finger</keyword>
<evidence type="ECO:0000256" key="3">
    <source>
        <dbReference type="ARBA" id="ARBA00022737"/>
    </source>
</evidence>
<dbReference type="EMBL" id="JACAGB010000032">
    <property type="protein sequence ID" value="KAF6294589.1"/>
    <property type="molecule type" value="Genomic_DNA"/>
</dbReference>
<dbReference type="PROSITE" id="PS50114">
    <property type="entry name" value="GATA_ZN_FINGER_2"/>
    <property type="match status" value="1"/>
</dbReference>
<keyword evidence="8" id="KW-0010">Activator</keyword>
<evidence type="ECO:0000256" key="5">
    <source>
        <dbReference type="ARBA" id="ARBA00022833"/>
    </source>
</evidence>
<dbReference type="PROSITE" id="PS00344">
    <property type="entry name" value="GATA_ZN_FINGER_1"/>
    <property type="match status" value="1"/>
</dbReference>
<dbReference type="AlphaFoldDB" id="A0A7J7T1N2"/>
<keyword evidence="7" id="KW-0238">DNA-binding</keyword>
<reference evidence="14 15" key="1">
    <citation type="journal article" date="2020" name="Nature">
        <title>Six reference-quality genomes reveal evolution of bat adaptations.</title>
        <authorList>
            <person name="Jebb D."/>
            <person name="Huang Z."/>
            <person name="Pippel M."/>
            <person name="Hughes G.M."/>
            <person name="Lavrichenko K."/>
            <person name="Devanna P."/>
            <person name="Winkler S."/>
            <person name="Jermiin L.S."/>
            <person name="Skirmuntt E.C."/>
            <person name="Katzourakis A."/>
            <person name="Burkitt-Gray L."/>
            <person name="Ray D.A."/>
            <person name="Sullivan K.A.M."/>
            <person name="Roscito J.G."/>
            <person name="Kirilenko B.M."/>
            <person name="Davalos L.M."/>
            <person name="Corthals A.P."/>
            <person name="Power M.L."/>
            <person name="Jones G."/>
            <person name="Ransome R.D."/>
            <person name="Dechmann D.K.N."/>
            <person name="Locatelli A.G."/>
            <person name="Puechmaille S.J."/>
            <person name="Fedrigo O."/>
            <person name="Jarvis E.D."/>
            <person name="Hiller M."/>
            <person name="Vernes S.C."/>
            <person name="Myers E.W."/>
            <person name="Teeling E.C."/>
        </authorList>
    </citation>
    <scope>NUCLEOTIDE SEQUENCE [LARGE SCALE GENOMIC DNA]</scope>
    <source>
        <strain evidence="14">MPipKuh1</strain>
        <tissue evidence="14">Flight muscle</tissue>
    </source>
</reference>
<gene>
    <name evidence="14" type="ORF">mPipKuh1_005421</name>
</gene>
<dbReference type="Proteomes" id="UP000558488">
    <property type="component" value="Unassembled WGS sequence"/>
</dbReference>
<keyword evidence="10" id="KW-0539">Nucleus</keyword>
<evidence type="ECO:0000256" key="12">
    <source>
        <dbReference type="SAM" id="MobiDB-lite"/>
    </source>
</evidence>
<evidence type="ECO:0000256" key="2">
    <source>
        <dbReference type="ARBA" id="ARBA00022723"/>
    </source>
</evidence>
<dbReference type="GO" id="GO:0000981">
    <property type="term" value="F:DNA-binding transcription factor activity, RNA polymerase II-specific"/>
    <property type="evidence" value="ECO:0007669"/>
    <property type="project" value="TreeGrafter"/>
</dbReference>
<evidence type="ECO:0000256" key="10">
    <source>
        <dbReference type="ARBA" id="ARBA00023242"/>
    </source>
</evidence>
<dbReference type="SUPFAM" id="SSF57716">
    <property type="entry name" value="Glucocorticoid receptor-like (DNA-binding domain)"/>
    <property type="match status" value="1"/>
</dbReference>
<comment type="caution">
    <text evidence="14">The sequence shown here is derived from an EMBL/GenBank/DDBJ whole genome shotgun (WGS) entry which is preliminary data.</text>
</comment>
<proteinExistence type="predicted"/>
<evidence type="ECO:0000256" key="6">
    <source>
        <dbReference type="ARBA" id="ARBA00023015"/>
    </source>
</evidence>
<dbReference type="PANTHER" id="PTHR10071">
    <property type="entry name" value="TRANSCRIPTION FACTOR GATA FAMILY MEMBER"/>
    <property type="match status" value="1"/>
</dbReference>
<dbReference type="GO" id="GO:0045165">
    <property type="term" value="P:cell fate commitment"/>
    <property type="evidence" value="ECO:0007669"/>
    <property type="project" value="TreeGrafter"/>
</dbReference>
<organism evidence="14 15">
    <name type="scientific">Pipistrellus kuhlii</name>
    <name type="common">Kuhl's pipistrelle</name>
    <dbReference type="NCBI Taxonomy" id="59472"/>
    <lineage>
        <taxon>Eukaryota</taxon>
        <taxon>Metazoa</taxon>
        <taxon>Chordata</taxon>
        <taxon>Craniata</taxon>
        <taxon>Vertebrata</taxon>
        <taxon>Euteleostomi</taxon>
        <taxon>Mammalia</taxon>
        <taxon>Eutheria</taxon>
        <taxon>Laurasiatheria</taxon>
        <taxon>Chiroptera</taxon>
        <taxon>Yangochiroptera</taxon>
        <taxon>Vespertilionidae</taxon>
        <taxon>Pipistrellus</taxon>
    </lineage>
</organism>
<sequence length="335" mass="35224">MVSDLLSPSFFLPIPTPSTGYQVLNCMEETPGGSQYTSWAYSNTGVYLSSTVCPTSDDPQVSEDSYARSTILETVTTQQLSLDLLTMAPAVPSSIPVPTSASGAPDFPRGFFPPTESSPNPSAYLPTNLIGTLPMTTCEAKECENCEATAASLWYQCDAEGQTINRQNQLKKRPKVSKRAGTRCTNCQTTTTAVWRMNASGEPLCNACGLYYKRHQANRPAIMQKDAVKTRKQQASQKKKPASSLGGPGPADGPADGSMDRDSDGGNCGEVASGLTLGPPGTAQLYQGLGPVVLSGPVSHLMPFPGPLLGSPTGSFPTGPMLPTTSSTVEAPFSP</sequence>
<evidence type="ECO:0000256" key="8">
    <source>
        <dbReference type="ARBA" id="ARBA00023159"/>
    </source>
</evidence>
<keyword evidence="2" id="KW-0479">Metal-binding</keyword>
<dbReference type="GO" id="GO:0000978">
    <property type="term" value="F:RNA polymerase II cis-regulatory region sequence-specific DNA binding"/>
    <property type="evidence" value="ECO:0007669"/>
    <property type="project" value="TreeGrafter"/>
</dbReference>
<dbReference type="GO" id="GO:0000122">
    <property type="term" value="P:negative regulation of transcription by RNA polymerase II"/>
    <property type="evidence" value="ECO:0007669"/>
    <property type="project" value="TreeGrafter"/>
</dbReference>
<dbReference type="InterPro" id="IPR039355">
    <property type="entry name" value="Transcription_factor_GATA"/>
</dbReference>
<dbReference type="GO" id="GO:0008270">
    <property type="term" value="F:zinc ion binding"/>
    <property type="evidence" value="ECO:0007669"/>
    <property type="project" value="UniProtKB-KW"/>
</dbReference>
<dbReference type="Gene3D" id="3.30.50.10">
    <property type="entry name" value="Erythroid Transcription Factor GATA-1, subunit A"/>
    <property type="match status" value="1"/>
</dbReference>
<accession>A0A7J7T1N2</accession>
<keyword evidence="9" id="KW-0804">Transcription</keyword>
<dbReference type="PRINTS" id="PR00619">
    <property type="entry name" value="GATAZNFINGER"/>
</dbReference>
<keyword evidence="15" id="KW-1185">Reference proteome</keyword>
<evidence type="ECO:0000256" key="11">
    <source>
        <dbReference type="PROSITE-ProRule" id="PRU00094"/>
    </source>
</evidence>
<evidence type="ECO:0000313" key="15">
    <source>
        <dbReference type="Proteomes" id="UP000558488"/>
    </source>
</evidence>
<keyword evidence="3" id="KW-0677">Repeat</keyword>
<keyword evidence="6" id="KW-0805">Transcription regulation</keyword>
<evidence type="ECO:0000256" key="4">
    <source>
        <dbReference type="ARBA" id="ARBA00022771"/>
    </source>
</evidence>
<dbReference type="PANTHER" id="PTHR10071:SF190">
    <property type="entry name" value="ERYTHROID TRANSCRIPTION FACTOR"/>
    <property type="match status" value="1"/>
</dbReference>
<dbReference type="InterPro" id="IPR013088">
    <property type="entry name" value="Znf_NHR/GATA"/>
</dbReference>
<dbReference type="SMART" id="SM00401">
    <property type="entry name" value="ZnF_GATA"/>
    <property type="match status" value="1"/>
</dbReference>
<evidence type="ECO:0000259" key="13">
    <source>
        <dbReference type="PROSITE" id="PS50114"/>
    </source>
</evidence>
<name>A0A7J7T1N2_PIPKU</name>
<feature type="region of interest" description="Disordered" evidence="12">
    <location>
        <begin position="226"/>
        <end position="275"/>
    </location>
</feature>
<dbReference type="InterPro" id="IPR000679">
    <property type="entry name" value="Znf_GATA"/>
</dbReference>
<feature type="domain" description="GATA-type" evidence="13">
    <location>
        <begin position="178"/>
        <end position="231"/>
    </location>
</feature>
<keyword evidence="5" id="KW-0862">Zinc</keyword>